<evidence type="ECO:0000313" key="2">
    <source>
        <dbReference type="Proteomes" id="UP000061468"/>
    </source>
</evidence>
<accession>A0AAC9AEM7</accession>
<organism evidence="1 2">
    <name type="scientific">Alteromonas mediterranea</name>
    <dbReference type="NCBI Taxonomy" id="314275"/>
    <lineage>
        <taxon>Bacteria</taxon>
        <taxon>Pseudomonadati</taxon>
        <taxon>Pseudomonadota</taxon>
        <taxon>Gammaproteobacteria</taxon>
        <taxon>Alteromonadales</taxon>
        <taxon>Alteromonadaceae</taxon>
        <taxon>Alteromonas/Salinimonas group</taxon>
        <taxon>Alteromonas</taxon>
    </lineage>
</organism>
<keyword evidence="1" id="KW-0614">Plasmid</keyword>
<geneLocation type="plasmid" evidence="1 2">
    <name>pAMEDUM8_300</name>
</geneLocation>
<dbReference type="GeneID" id="56269147"/>
<reference evidence="1 2" key="1">
    <citation type="submission" date="2015-12" db="EMBL/GenBank/DDBJ databases">
        <title>Intraspecies pangenome expansion in the marine bacterium Alteromonas.</title>
        <authorList>
            <person name="Lopez-Perez M."/>
            <person name="Rodriguez-Valera F."/>
        </authorList>
    </citation>
    <scope>NUCLEOTIDE SEQUENCE [LARGE SCALE GENOMIC DNA]</scope>
    <source>
        <strain evidence="1 2">UM8</strain>
        <plasmid evidence="1 2">pAMEDUM8_300</plasmid>
    </source>
</reference>
<dbReference type="EMBL" id="CP013929">
    <property type="protein sequence ID" value="AMJ80709.1"/>
    <property type="molecule type" value="Genomic_DNA"/>
</dbReference>
<name>A0AAC9AEM7_9ALTE</name>
<dbReference type="Proteomes" id="UP000061468">
    <property type="component" value="Plasmid pAMEDUM8_300"/>
</dbReference>
<protein>
    <submittedName>
        <fullName evidence="1">Uncharacterized protein</fullName>
    </submittedName>
</protein>
<evidence type="ECO:0000313" key="1">
    <source>
        <dbReference type="EMBL" id="AMJ80709.1"/>
    </source>
</evidence>
<proteinExistence type="predicted"/>
<dbReference type="AlphaFoldDB" id="A0AAC9AEM7"/>
<dbReference type="RefSeq" id="WP_015068525.1">
    <property type="nucleotide sequence ID" value="NZ_CAKMLI010000020.1"/>
</dbReference>
<sequence length="121" mass="13209">MNGISLLNQFELLPGFEQKRAAVFDSGASELEHMRNAIAMGYELDNLRLGAKHPTRDGVWAFAFIVDAGEGEYLVGAESDALGCASEIVADEKLVIERVKHYLSLMFKPTVELGTNQGGLH</sequence>
<gene>
    <name evidence="1" type="ORF">AV942_20205</name>
</gene>